<organism evidence="1 2">
    <name type="scientific">Sorghum bicolor</name>
    <name type="common">Sorghum</name>
    <name type="synonym">Sorghum vulgare</name>
    <dbReference type="NCBI Taxonomy" id="4558"/>
    <lineage>
        <taxon>Eukaryota</taxon>
        <taxon>Viridiplantae</taxon>
        <taxon>Streptophyta</taxon>
        <taxon>Embryophyta</taxon>
        <taxon>Tracheophyta</taxon>
        <taxon>Spermatophyta</taxon>
        <taxon>Magnoliopsida</taxon>
        <taxon>Liliopsida</taxon>
        <taxon>Poales</taxon>
        <taxon>Poaceae</taxon>
        <taxon>PACMAD clade</taxon>
        <taxon>Panicoideae</taxon>
        <taxon>Andropogonodae</taxon>
        <taxon>Andropogoneae</taxon>
        <taxon>Sorghinae</taxon>
        <taxon>Sorghum</taxon>
    </lineage>
</organism>
<sequence>MIQFSLPLFAATPVCVIPLCAIRRGSPRAVRTCLRPSRMPCSSSPFANSYARHRLTLPCEACSFRFPIELMRPRGAICLSPSVSAHSDWNCCSFSPAPGLISFVLLLVC</sequence>
<evidence type="ECO:0000313" key="1">
    <source>
        <dbReference type="EMBL" id="KXG33490.1"/>
    </source>
</evidence>
<evidence type="ECO:0000313" key="2">
    <source>
        <dbReference type="Proteomes" id="UP000000768"/>
    </source>
</evidence>
<dbReference type="Proteomes" id="UP000000768">
    <property type="component" value="Chromosome 3"/>
</dbReference>
<accession>A0A1B6Q6F2</accession>
<dbReference type="Gramene" id="KXG33490">
    <property type="protein sequence ID" value="KXG33490"/>
    <property type="gene ID" value="SORBI_3003G313600"/>
</dbReference>
<dbReference type="EMBL" id="CM000762">
    <property type="protein sequence ID" value="KXG33490.1"/>
    <property type="molecule type" value="Genomic_DNA"/>
</dbReference>
<dbReference type="AlphaFoldDB" id="A0A1B6Q6F2"/>
<gene>
    <name evidence="1" type="ORF">SORBI_3003G313600</name>
</gene>
<keyword evidence="2" id="KW-1185">Reference proteome</keyword>
<reference evidence="1 2" key="1">
    <citation type="journal article" date="2009" name="Nature">
        <title>The Sorghum bicolor genome and the diversification of grasses.</title>
        <authorList>
            <person name="Paterson A.H."/>
            <person name="Bowers J.E."/>
            <person name="Bruggmann R."/>
            <person name="Dubchak I."/>
            <person name="Grimwood J."/>
            <person name="Gundlach H."/>
            <person name="Haberer G."/>
            <person name="Hellsten U."/>
            <person name="Mitros T."/>
            <person name="Poliakov A."/>
            <person name="Schmutz J."/>
            <person name="Spannagl M."/>
            <person name="Tang H."/>
            <person name="Wang X."/>
            <person name="Wicker T."/>
            <person name="Bharti A.K."/>
            <person name="Chapman J."/>
            <person name="Feltus F.A."/>
            <person name="Gowik U."/>
            <person name="Grigoriev I.V."/>
            <person name="Lyons E."/>
            <person name="Maher C.A."/>
            <person name="Martis M."/>
            <person name="Narechania A."/>
            <person name="Otillar R.P."/>
            <person name="Penning B.W."/>
            <person name="Salamov A.A."/>
            <person name="Wang Y."/>
            <person name="Zhang L."/>
            <person name="Carpita N.C."/>
            <person name="Freeling M."/>
            <person name="Gingle A.R."/>
            <person name="Hash C.T."/>
            <person name="Keller B."/>
            <person name="Klein P."/>
            <person name="Kresovich S."/>
            <person name="McCann M.C."/>
            <person name="Ming R."/>
            <person name="Peterson D.G."/>
            <person name="Mehboob-ur-Rahman"/>
            <person name="Ware D."/>
            <person name="Westhoff P."/>
            <person name="Mayer K.F."/>
            <person name="Messing J."/>
            <person name="Rokhsar D.S."/>
        </authorList>
    </citation>
    <scope>NUCLEOTIDE SEQUENCE [LARGE SCALE GENOMIC DNA]</scope>
    <source>
        <strain evidence="2">cv. BTx623</strain>
    </source>
</reference>
<reference evidence="2" key="2">
    <citation type="journal article" date="2018" name="Plant J.">
        <title>The Sorghum bicolor reference genome: improved assembly, gene annotations, a transcriptome atlas, and signatures of genome organization.</title>
        <authorList>
            <person name="McCormick R.F."/>
            <person name="Truong S.K."/>
            <person name="Sreedasyam A."/>
            <person name="Jenkins J."/>
            <person name="Shu S."/>
            <person name="Sims D."/>
            <person name="Kennedy M."/>
            <person name="Amirebrahimi M."/>
            <person name="Weers B.D."/>
            <person name="McKinley B."/>
            <person name="Mattison A."/>
            <person name="Morishige D.T."/>
            <person name="Grimwood J."/>
            <person name="Schmutz J."/>
            <person name="Mullet J.E."/>
        </authorList>
    </citation>
    <scope>NUCLEOTIDE SEQUENCE [LARGE SCALE GENOMIC DNA]</scope>
    <source>
        <strain evidence="2">cv. BTx623</strain>
    </source>
</reference>
<proteinExistence type="predicted"/>
<name>A0A1B6Q6F2_SORBI</name>
<dbReference type="InParanoid" id="A0A1B6Q6F2"/>
<protein>
    <submittedName>
        <fullName evidence="1">Uncharacterized protein</fullName>
    </submittedName>
</protein>